<evidence type="ECO:0000313" key="8">
    <source>
        <dbReference type="Ensembl" id="ENSHCOP00000016453.1"/>
    </source>
</evidence>
<dbReference type="GO" id="GO:0070121">
    <property type="term" value="P:Kupffer's vesicle development"/>
    <property type="evidence" value="ECO:0007669"/>
    <property type="project" value="Ensembl"/>
</dbReference>
<evidence type="ECO:0000256" key="3">
    <source>
        <dbReference type="ARBA" id="ARBA00022860"/>
    </source>
</evidence>
<dbReference type="GO" id="GO:0048471">
    <property type="term" value="C:perinuclear region of cytoplasm"/>
    <property type="evidence" value="ECO:0007669"/>
    <property type="project" value="Ensembl"/>
</dbReference>
<dbReference type="PROSITE" id="PS51893">
    <property type="entry name" value="AKAP_CAM_BD"/>
    <property type="match status" value="2"/>
</dbReference>
<feature type="compositionally biased region" description="Basic and acidic residues" evidence="6">
    <location>
        <begin position="213"/>
        <end position="225"/>
    </location>
</feature>
<evidence type="ECO:0000256" key="1">
    <source>
        <dbReference type="ARBA" id="ARBA00004635"/>
    </source>
</evidence>
<keyword evidence="4" id="KW-0472">Membrane</keyword>
<dbReference type="GO" id="GO:0016020">
    <property type="term" value="C:membrane"/>
    <property type="evidence" value="ECO:0007669"/>
    <property type="project" value="UniProtKB-SubCell"/>
</dbReference>
<feature type="region of interest" description="Disordered" evidence="6">
    <location>
        <begin position="1"/>
        <end position="117"/>
    </location>
</feature>
<proteinExistence type="predicted"/>
<dbReference type="GO" id="GO:0032060">
    <property type="term" value="P:bleb assembly"/>
    <property type="evidence" value="ECO:0007669"/>
    <property type="project" value="Ensembl"/>
</dbReference>
<sequence>MGAESSAQRDVTASEEEKDASAAEGGCVLDSKPLQKNGQISSLTSLNGHSEDNTLTEVGQPDGVSVAQKEDTSETMDTIADEQAPQVNGDKVEKESPESNDIAPVEEKAAEEKPDETGEVGFKKIFRFVGFKFTLKKDKSEEKEPVKLLTVKDKDGEVVNGSDEPAKVEAANAGENGTAEEKEAPDTEDEVTKDANNAETPEGPADAAETSDEAVKEEGAEKEGEASPPPQEAALSPFRKLFSTGLFSNLRKKSSIKRTKEEEDREAVGEDQVEEAHQKPEAVQETKEEGLITEEKEKAEEETPASPQEDKPEPSSESEVITDSPTAASDETKPEEEKPKEEKAPAEVTSDSELTASQEKVKPQGSPLKKLFTGAGLKKLSTKNKKSKKDTEVKLTESGEQAAELQSSTESTEVAKADSGPSSPEKSGEHAVEAEGAQSDSTQEAEREVVSDGEKKKEGIVAWSSFKKLVTPKKRVKRPSESDDEVTGEKAAKSATLSSSESASLADKDVEEEAKEDKPSEDESKTENTEEKLVSSTEEPKKKMDTSVSWEALMCMGGPKKRTRKTSDSDDEETKIEEENPAPAAEDGKQEDKTEAAVVNSQSVEGEDGGASSPEPLTSPPERESAWDTLKRMVMPKSKAKTEEKTQESAEQVQPESEAPKDESSFSLRKFFPGLRKKKAEKQASTESEEDSDTPAVVPLSEYDAQNEVAQEQPAEESASVAQASSEERSPSWIAAMVERGDDQHDQLSDITEEAENIATPKSVDTDNAEDDDLPPKPEGRKLSVAEIAQAPPSETTTSDPEGPSDENTQECVAAIQAEISEVPPMTSAICEDAPVTIASEECEPPLQNADSKSLRLLEPHIQTEAVAICTGLETKEIAEVSFEKPAAPITECVSVITDALSTEVLVEDESLKVEEAVVTEDALLSAQVQQVNDVEIEPTENSQIEALDVQTAEESREPEPAGGGIVNTLLAPQVAETAADVANDAPIDSVTPTVEVPVFLQNGEDTEPSVKTIREEALACEIAAPSEQVCVITQSVVLVSSPCADQVTTPNVSESEDAIETSGDNAECGEIEAQSMIIAQSVVQDVMDKVLEQPKTPETPTTHTATPAQAVMTTEEEIEISAESPVITDTPIPLTKEKTAVKPLFVATQCETVPIEVAEILDGSAAEDEKSEGGLKKAVEVTASEEFVVEEEVVEIIGESQTDDKLEAVKEETEEEKPQPEEKEIHMAVQVVLQTAQMVEEESIQEETVEEFGSNGPVDGKGDRPASEQSESHPAEERTPSKCAEVMAQVMEVIEEAVKEIQPASAEITPAS</sequence>
<keyword evidence="9" id="KW-1185">Reference proteome</keyword>
<feature type="compositionally biased region" description="Basic and acidic residues" evidence="6">
    <location>
        <begin position="139"/>
        <end position="157"/>
    </location>
</feature>
<dbReference type="KEGG" id="hcq:109527575"/>
<dbReference type="GeneID" id="109527575"/>
<feature type="compositionally biased region" description="Basic and acidic residues" evidence="6">
    <location>
        <begin position="1203"/>
        <end position="1226"/>
    </location>
</feature>
<feature type="compositionally biased region" description="Polar residues" evidence="6">
    <location>
        <begin position="349"/>
        <end position="358"/>
    </location>
</feature>
<feature type="domain" description="A kinase-anchoring proteins AKAP-5 and AKAP-12 calmodulin (CaM)-binding" evidence="7">
    <location>
        <begin position="460"/>
        <end position="480"/>
    </location>
</feature>
<dbReference type="InterPro" id="IPR001573">
    <property type="entry name" value="AKAP_WSK"/>
</dbReference>
<feature type="compositionally biased region" description="Basic and acidic residues" evidence="6">
    <location>
        <begin position="179"/>
        <end position="193"/>
    </location>
</feature>
<dbReference type="GeneTree" id="ENSGT00730000111244"/>
<dbReference type="PANTHER" id="PTHR23209:SF4">
    <property type="entry name" value="A-KINASE ANCHOR PROTEIN 12"/>
    <property type="match status" value="1"/>
</dbReference>
<feature type="compositionally biased region" description="Basic and acidic residues" evidence="6">
    <location>
        <begin position="444"/>
        <end position="459"/>
    </location>
</feature>
<reference evidence="8" key="2">
    <citation type="submission" date="2025-09" db="UniProtKB">
        <authorList>
            <consortium name="Ensembl"/>
        </authorList>
    </citation>
    <scope>IDENTIFICATION</scope>
</reference>
<dbReference type="GO" id="GO:0051018">
    <property type="term" value="F:protein kinase A binding"/>
    <property type="evidence" value="ECO:0007669"/>
    <property type="project" value="InterPro"/>
</dbReference>
<name>A0A3Q2YG93_HIPCM</name>
<evidence type="ECO:0000256" key="5">
    <source>
        <dbReference type="ARBA" id="ARBA00023288"/>
    </source>
</evidence>
<feature type="compositionally biased region" description="Basic and acidic residues" evidence="6">
    <location>
        <begin position="774"/>
        <end position="784"/>
    </location>
</feature>
<evidence type="ECO:0000259" key="7">
    <source>
        <dbReference type="PROSITE" id="PS51893"/>
    </source>
</evidence>
<dbReference type="GO" id="GO:0010739">
    <property type="term" value="P:positive regulation of protein kinase A signaling"/>
    <property type="evidence" value="ECO:0007669"/>
    <property type="project" value="InterPro"/>
</dbReference>
<feature type="compositionally biased region" description="Basic and acidic residues" evidence="6">
    <location>
        <begin position="515"/>
        <end position="545"/>
    </location>
</feature>
<feature type="compositionally biased region" description="Low complexity" evidence="6">
    <location>
        <begin position="708"/>
        <end position="725"/>
    </location>
</feature>
<keyword evidence="2" id="KW-0597">Phosphoprotein</keyword>
<dbReference type="GO" id="GO:0005516">
    <property type="term" value="F:calmodulin binding"/>
    <property type="evidence" value="ECO:0007669"/>
    <property type="project" value="UniProtKB-KW"/>
</dbReference>
<feature type="region of interest" description="Disordered" evidence="6">
    <location>
        <begin position="1243"/>
        <end position="1285"/>
    </location>
</feature>
<dbReference type="GO" id="GO:0007165">
    <property type="term" value="P:signal transduction"/>
    <property type="evidence" value="ECO:0007669"/>
    <property type="project" value="TreeGrafter"/>
</dbReference>
<dbReference type="GO" id="GO:1904969">
    <property type="term" value="P:slow muscle cell migration"/>
    <property type="evidence" value="ECO:0007669"/>
    <property type="project" value="Ensembl"/>
</dbReference>
<feature type="domain" description="A kinase-anchoring proteins AKAP-5 and AKAP-12 calmodulin (CaM)-binding" evidence="7">
    <location>
        <begin position="624"/>
        <end position="644"/>
    </location>
</feature>
<feature type="compositionally biased region" description="Low complexity" evidence="6">
    <location>
        <begin position="493"/>
        <end position="505"/>
    </location>
</feature>
<dbReference type="GO" id="GO:0009887">
    <property type="term" value="P:animal organ morphogenesis"/>
    <property type="evidence" value="ECO:0007669"/>
    <property type="project" value="Ensembl"/>
</dbReference>
<keyword evidence="5" id="KW-0449">Lipoprotein</keyword>
<dbReference type="Ensembl" id="ENSHCOT00000028471.1">
    <property type="protein sequence ID" value="ENSHCOP00000016453.1"/>
    <property type="gene ID" value="ENSHCOG00000020187.1"/>
</dbReference>
<feature type="compositionally biased region" description="Polar residues" evidence="6">
    <location>
        <begin position="34"/>
        <end position="57"/>
    </location>
</feature>
<accession>A0A3Q2YG93</accession>
<feature type="compositionally biased region" description="Basic and acidic residues" evidence="6">
    <location>
        <begin position="258"/>
        <end position="301"/>
    </location>
</feature>
<dbReference type="GO" id="GO:0035024">
    <property type="term" value="P:negative regulation of Rho protein signal transduction"/>
    <property type="evidence" value="ECO:0007669"/>
    <property type="project" value="Ensembl"/>
</dbReference>
<keyword evidence="3" id="KW-0112">Calmodulin-binding</keyword>
<feature type="compositionally biased region" description="Basic and acidic residues" evidence="6">
    <location>
        <begin position="621"/>
        <end position="631"/>
    </location>
</feature>
<dbReference type="RefSeq" id="XP_019745149.1">
    <property type="nucleotide sequence ID" value="XM_019889590.1"/>
</dbReference>
<evidence type="ECO:0000313" key="9">
    <source>
        <dbReference type="Proteomes" id="UP000264820"/>
    </source>
</evidence>
<feature type="compositionally biased region" description="Polar residues" evidence="6">
    <location>
        <begin position="315"/>
        <end position="329"/>
    </location>
</feature>
<dbReference type="Proteomes" id="UP000264820">
    <property type="component" value="Unplaced"/>
</dbReference>
<feature type="region of interest" description="Disordered" evidence="6">
    <location>
        <begin position="139"/>
        <end position="809"/>
    </location>
</feature>
<dbReference type="OrthoDB" id="8931760at2759"/>
<dbReference type="InterPro" id="IPR028540">
    <property type="entry name" value="AKAP12"/>
</dbReference>
<dbReference type="Pfam" id="PF03832">
    <property type="entry name" value="WSK"/>
    <property type="match status" value="1"/>
</dbReference>
<dbReference type="OMA" id="KGTERGH"/>
<dbReference type="GO" id="GO:0055001">
    <property type="term" value="P:muscle cell development"/>
    <property type="evidence" value="ECO:0007669"/>
    <property type="project" value="Ensembl"/>
</dbReference>
<organism evidence="8 9">
    <name type="scientific">Hippocampus comes</name>
    <name type="common">Tiger tail seahorse</name>
    <dbReference type="NCBI Taxonomy" id="109280"/>
    <lineage>
        <taxon>Eukaryota</taxon>
        <taxon>Metazoa</taxon>
        <taxon>Chordata</taxon>
        <taxon>Craniata</taxon>
        <taxon>Vertebrata</taxon>
        <taxon>Euteleostomi</taxon>
        <taxon>Actinopterygii</taxon>
        <taxon>Neopterygii</taxon>
        <taxon>Teleostei</taxon>
        <taxon>Neoteleostei</taxon>
        <taxon>Acanthomorphata</taxon>
        <taxon>Syngnathiaria</taxon>
        <taxon>Syngnathiformes</taxon>
        <taxon>Syngnathoidei</taxon>
        <taxon>Syngnathidae</taxon>
        <taxon>Hippocampus</taxon>
    </lineage>
</organism>
<feature type="compositionally biased region" description="Basic and acidic residues" evidence="6">
    <location>
        <begin position="586"/>
        <end position="595"/>
    </location>
</feature>
<comment type="subcellular location">
    <subcellularLocation>
        <location evidence="1">Membrane</location>
        <topology evidence="1">Lipid-anchor</topology>
    </subcellularLocation>
</comment>
<protein>
    <submittedName>
        <fullName evidence="8">A kinase (PRKA) anchor protein 12b</fullName>
    </submittedName>
</protein>
<evidence type="ECO:0000256" key="6">
    <source>
        <dbReference type="SAM" id="MobiDB-lite"/>
    </source>
</evidence>
<dbReference type="PANTHER" id="PTHR23209">
    <property type="entry name" value="A-KINASE ANCHOR PROTEIN 12"/>
    <property type="match status" value="1"/>
</dbReference>
<evidence type="ECO:0000256" key="4">
    <source>
        <dbReference type="ARBA" id="ARBA00023136"/>
    </source>
</evidence>
<dbReference type="GO" id="GO:0000902">
    <property type="term" value="P:cell morphogenesis"/>
    <property type="evidence" value="ECO:0007669"/>
    <property type="project" value="Ensembl"/>
</dbReference>
<dbReference type="GO" id="GO:0060028">
    <property type="term" value="P:convergent extension involved in axis elongation"/>
    <property type="evidence" value="ECO:0007669"/>
    <property type="project" value="Ensembl"/>
</dbReference>
<feature type="region of interest" description="Disordered" evidence="6">
    <location>
        <begin position="1200"/>
        <end position="1226"/>
    </location>
</feature>
<feature type="compositionally biased region" description="Basic and acidic residues" evidence="6">
    <location>
        <begin position="330"/>
        <end position="345"/>
    </location>
</feature>
<reference evidence="8" key="1">
    <citation type="submission" date="2025-08" db="UniProtKB">
        <authorList>
            <consortium name="Ensembl"/>
        </authorList>
    </citation>
    <scope>IDENTIFICATION</scope>
</reference>
<feature type="compositionally biased region" description="Polar residues" evidence="6">
    <location>
        <begin position="793"/>
        <end position="802"/>
    </location>
</feature>
<feature type="compositionally biased region" description="Basic and acidic residues" evidence="6">
    <location>
        <begin position="1261"/>
        <end position="1281"/>
    </location>
</feature>
<dbReference type="STRING" id="109280.ENSHCOP00000016453"/>
<feature type="compositionally biased region" description="Basic and acidic residues" evidence="6">
    <location>
        <begin position="105"/>
        <end position="116"/>
    </location>
</feature>
<feature type="compositionally biased region" description="Polar residues" evidence="6">
    <location>
        <begin position="1"/>
        <end position="11"/>
    </location>
</feature>
<feature type="compositionally biased region" description="Basic and acidic residues" evidence="6">
    <location>
        <begin position="739"/>
        <end position="748"/>
    </location>
</feature>
<feature type="compositionally biased region" description="Acidic residues" evidence="6">
    <location>
        <begin position="569"/>
        <end position="580"/>
    </location>
</feature>
<dbReference type="GO" id="GO:0090036">
    <property type="term" value="P:regulation of protein kinase C signaling"/>
    <property type="evidence" value="ECO:0007669"/>
    <property type="project" value="InterPro"/>
</dbReference>
<evidence type="ECO:0000256" key="2">
    <source>
        <dbReference type="ARBA" id="ARBA00022553"/>
    </source>
</evidence>
<dbReference type="CTD" id="567365"/>